<organism evidence="1 2">
    <name type="scientific">Linum tenue</name>
    <dbReference type="NCBI Taxonomy" id="586396"/>
    <lineage>
        <taxon>Eukaryota</taxon>
        <taxon>Viridiplantae</taxon>
        <taxon>Streptophyta</taxon>
        <taxon>Embryophyta</taxon>
        <taxon>Tracheophyta</taxon>
        <taxon>Spermatophyta</taxon>
        <taxon>Magnoliopsida</taxon>
        <taxon>eudicotyledons</taxon>
        <taxon>Gunneridae</taxon>
        <taxon>Pentapetalae</taxon>
        <taxon>rosids</taxon>
        <taxon>fabids</taxon>
        <taxon>Malpighiales</taxon>
        <taxon>Linaceae</taxon>
        <taxon>Linum</taxon>
    </lineage>
</organism>
<protein>
    <submittedName>
        <fullName evidence="1">Uncharacterized protein</fullName>
    </submittedName>
</protein>
<keyword evidence="2" id="KW-1185">Reference proteome</keyword>
<proteinExistence type="predicted"/>
<name>A0AAV0IQA1_9ROSI</name>
<accession>A0AAV0IQA1</accession>
<reference evidence="1" key="1">
    <citation type="submission" date="2022-08" db="EMBL/GenBank/DDBJ databases">
        <authorList>
            <person name="Gutierrez-Valencia J."/>
        </authorList>
    </citation>
    <scope>NUCLEOTIDE SEQUENCE</scope>
</reference>
<comment type="caution">
    <text evidence="1">The sequence shown here is derived from an EMBL/GenBank/DDBJ whole genome shotgun (WGS) entry which is preliminary data.</text>
</comment>
<dbReference type="EMBL" id="CAMGYJ010000004">
    <property type="protein sequence ID" value="CAI0399782.1"/>
    <property type="molecule type" value="Genomic_DNA"/>
</dbReference>
<evidence type="ECO:0000313" key="1">
    <source>
        <dbReference type="EMBL" id="CAI0399782.1"/>
    </source>
</evidence>
<evidence type="ECO:0000313" key="2">
    <source>
        <dbReference type="Proteomes" id="UP001154282"/>
    </source>
</evidence>
<gene>
    <name evidence="1" type="ORF">LITE_LOCUS10472</name>
</gene>
<dbReference type="AlphaFoldDB" id="A0AAV0IQA1"/>
<sequence>MCVFLCREQKTNTDKVHFTKYSLEDMYTDNNGGDIGNPNNQCCLFKQLNFKSLFAKGTETRKTQQTD</sequence>
<dbReference type="Proteomes" id="UP001154282">
    <property type="component" value="Unassembled WGS sequence"/>
</dbReference>